<dbReference type="Proteomes" id="UP000275865">
    <property type="component" value="Unassembled WGS sequence"/>
</dbReference>
<name>A0A3A9YDU2_9ACTN</name>
<protein>
    <submittedName>
        <fullName evidence="2">Uncharacterized protein</fullName>
    </submittedName>
</protein>
<evidence type="ECO:0000313" key="2">
    <source>
        <dbReference type="EMBL" id="RKN30006.1"/>
    </source>
</evidence>
<dbReference type="EMBL" id="RAZS01000004">
    <property type="protein sequence ID" value="RKN20075.1"/>
    <property type="molecule type" value="Genomic_DNA"/>
</dbReference>
<comment type="caution">
    <text evidence="2">The sequence shown here is derived from an EMBL/GenBank/DDBJ whole genome shotgun (WGS) entry which is preliminary data.</text>
</comment>
<dbReference type="Proteomes" id="UP000271548">
    <property type="component" value="Unassembled WGS sequence"/>
</dbReference>
<dbReference type="EMBL" id="RAZT01000010">
    <property type="protein sequence ID" value="RKN30006.1"/>
    <property type="molecule type" value="Genomic_DNA"/>
</dbReference>
<organism evidence="2 4">
    <name type="scientific">Micromonospora musae</name>
    <dbReference type="NCBI Taxonomy" id="1894970"/>
    <lineage>
        <taxon>Bacteria</taxon>
        <taxon>Bacillati</taxon>
        <taxon>Actinomycetota</taxon>
        <taxon>Actinomycetes</taxon>
        <taxon>Micromonosporales</taxon>
        <taxon>Micromonosporaceae</taxon>
        <taxon>Micromonospora</taxon>
    </lineage>
</organism>
<gene>
    <name evidence="2" type="ORF">D7044_20610</name>
    <name evidence="1" type="ORF">D7147_14380</name>
</gene>
<dbReference type="AlphaFoldDB" id="A0A3A9YDU2"/>
<evidence type="ECO:0000313" key="3">
    <source>
        <dbReference type="Proteomes" id="UP000271548"/>
    </source>
</evidence>
<accession>A0A3A9YDU2</accession>
<proteinExistence type="predicted"/>
<keyword evidence="3" id="KW-1185">Reference proteome</keyword>
<dbReference type="OrthoDB" id="3399383at2"/>
<sequence>MARRQGWRLLIPGVALALLLTGCEGVGVADPPGEGTASYQVWGLNESSSELGGDDPTVVLNGDLERDSKAFFAVDGRWREQSFVLDDASADKVRALAGRLPERTGDPRCERLVLVDDGLVDRAVAVLTPEADATTVSAARLAD</sequence>
<dbReference type="PROSITE" id="PS51257">
    <property type="entry name" value="PROKAR_LIPOPROTEIN"/>
    <property type="match status" value="1"/>
</dbReference>
<dbReference type="RefSeq" id="WP_147434700.1">
    <property type="nucleotide sequence ID" value="NZ_RAZS01000004.1"/>
</dbReference>
<evidence type="ECO:0000313" key="1">
    <source>
        <dbReference type="EMBL" id="RKN20075.1"/>
    </source>
</evidence>
<evidence type="ECO:0000313" key="4">
    <source>
        <dbReference type="Proteomes" id="UP000275865"/>
    </source>
</evidence>
<reference evidence="3 4" key="1">
    <citation type="submission" date="2018-09" db="EMBL/GenBank/DDBJ databases">
        <title>Micromonospora sp. nov. MS1-9, isolated from a root of Musa sp.</title>
        <authorList>
            <person name="Kuncharoen N."/>
            <person name="Kudo T."/>
            <person name="Ohkuma M."/>
            <person name="Yuki M."/>
            <person name="Tanasupawat S."/>
        </authorList>
    </citation>
    <scope>NUCLEOTIDE SEQUENCE [LARGE SCALE GENOMIC DNA]</scope>
    <source>
        <strain evidence="2 4">MS1-9</strain>
        <strain evidence="1 3">NGC1-4</strain>
    </source>
</reference>